<evidence type="ECO:0000256" key="1">
    <source>
        <dbReference type="ARBA" id="ARBA00023015"/>
    </source>
</evidence>
<dbReference type="EMBL" id="JBJYXY010000001">
    <property type="protein sequence ID" value="MFN2974430.1"/>
    <property type="molecule type" value="Genomic_DNA"/>
</dbReference>
<sequence length="277" mass="31187">MRTVLSSTPRSELLPFVRAYAQRELRLEPDIEQPVVATLEQVLQFEFADPLAIHYADGNLQYPGRITLVGAHTFPRASILFRGSIESFGVFFQPLGLWQLFQIPNRAMSNQAYDGVACLGPGVRSLWEAMAEDGTFLGRVRLVEEYLYSRLSRCEPHTSAMAAAAYIFRHKGVLHIGEVAGRSALSLRQFERRFVEDIGVHPKLFARIVRFQSALDTKLRFPARPWIQIAHRFGYHDHMHMVHDFRSLSGFSPTAVLASIGDGRPSALQASDHLLLG</sequence>
<dbReference type="PANTHER" id="PTHR46796">
    <property type="entry name" value="HTH-TYPE TRANSCRIPTIONAL ACTIVATOR RHAS-RELATED"/>
    <property type="match status" value="1"/>
</dbReference>
<protein>
    <submittedName>
        <fullName evidence="5">Helix-turn-helix domain-containing protein</fullName>
    </submittedName>
</protein>
<keyword evidence="1" id="KW-0805">Transcription regulation</keyword>
<keyword evidence="6" id="KW-1185">Reference proteome</keyword>
<keyword evidence="3" id="KW-0804">Transcription</keyword>
<accession>A0ABW9KIZ4</accession>
<dbReference type="Pfam" id="PF12833">
    <property type="entry name" value="HTH_18"/>
    <property type="match status" value="1"/>
</dbReference>
<dbReference type="InterPro" id="IPR050204">
    <property type="entry name" value="AraC_XylS_family_regulators"/>
</dbReference>
<feature type="domain" description="HTH araC/xylS-type" evidence="4">
    <location>
        <begin position="158"/>
        <end position="259"/>
    </location>
</feature>
<keyword evidence="2" id="KW-0238">DNA-binding</keyword>
<evidence type="ECO:0000256" key="3">
    <source>
        <dbReference type="ARBA" id="ARBA00023163"/>
    </source>
</evidence>
<dbReference type="InterPro" id="IPR046532">
    <property type="entry name" value="DUF6597"/>
</dbReference>
<dbReference type="Pfam" id="PF20240">
    <property type="entry name" value="DUF6597"/>
    <property type="match status" value="1"/>
</dbReference>
<dbReference type="Gene3D" id="1.10.10.60">
    <property type="entry name" value="Homeodomain-like"/>
    <property type="match status" value="1"/>
</dbReference>
<organism evidence="5 6">
    <name type="scientific">Terriglobus aquaticus</name>
    <dbReference type="NCBI Taxonomy" id="940139"/>
    <lineage>
        <taxon>Bacteria</taxon>
        <taxon>Pseudomonadati</taxon>
        <taxon>Acidobacteriota</taxon>
        <taxon>Terriglobia</taxon>
        <taxon>Terriglobales</taxon>
        <taxon>Acidobacteriaceae</taxon>
        <taxon>Terriglobus</taxon>
    </lineage>
</organism>
<evidence type="ECO:0000313" key="6">
    <source>
        <dbReference type="Proteomes" id="UP001634747"/>
    </source>
</evidence>
<proteinExistence type="predicted"/>
<dbReference type="InterPro" id="IPR018060">
    <property type="entry name" value="HTH_AraC"/>
</dbReference>
<dbReference type="SMART" id="SM00342">
    <property type="entry name" value="HTH_ARAC"/>
    <property type="match status" value="1"/>
</dbReference>
<evidence type="ECO:0000256" key="2">
    <source>
        <dbReference type="ARBA" id="ARBA00023125"/>
    </source>
</evidence>
<dbReference type="PROSITE" id="PS01124">
    <property type="entry name" value="HTH_ARAC_FAMILY_2"/>
    <property type="match status" value="1"/>
</dbReference>
<comment type="caution">
    <text evidence="5">The sequence shown here is derived from an EMBL/GenBank/DDBJ whole genome shotgun (WGS) entry which is preliminary data.</text>
</comment>
<evidence type="ECO:0000313" key="5">
    <source>
        <dbReference type="EMBL" id="MFN2974430.1"/>
    </source>
</evidence>
<name>A0ABW9KIZ4_9BACT</name>
<dbReference type="Proteomes" id="UP001634747">
    <property type="component" value="Unassembled WGS sequence"/>
</dbReference>
<dbReference type="RefSeq" id="WP_263414006.1">
    <property type="nucleotide sequence ID" value="NZ_BAABBH010000001.1"/>
</dbReference>
<gene>
    <name evidence="5" type="ORF">ACK2TP_01510</name>
</gene>
<reference evidence="5 6" key="1">
    <citation type="submission" date="2024-12" db="EMBL/GenBank/DDBJ databases">
        <authorList>
            <person name="Lee Y."/>
        </authorList>
    </citation>
    <scope>NUCLEOTIDE SEQUENCE [LARGE SCALE GENOMIC DNA]</scope>
    <source>
        <strain evidence="5 6">03SUJ4</strain>
    </source>
</reference>
<evidence type="ECO:0000259" key="4">
    <source>
        <dbReference type="PROSITE" id="PS01124"/>
    </source>
</evidence>